<dbReference type="Proteomes" id="UP001372834">
    <property type="component" value="Unassembled WGS sequence"/>
</dbReference>
<dbReference type="EMBL" id="JAWJWE010000003">
    <property type="protein sequence ID" value="KAK6638693.1"/>
    <property type="molecule type" value="Genomic_DNA"/>
</dbReference>
<comment type="caution">
    <text evidence="1">The sequence shown here is derived from an EMBL/GenBank/DDBJ whole genome shotgun (WGS) entry which is preliminary data.</text>
</comment>
<sequence length="135" mass="15049">MSVVEKTIVVRRDADISKTRSNLKRVYRSPASRFSTVLGTVLGNEMNDHPGTITGVTVMTFDDIPKIGLISCRLSKHSRNSTATKPLIVLTNPMNLRIQICNLTGTQRTRESPICHRDLFSRQQTTGLKSQVINP</sequence>
<reference evidence="1 2" key="1">
    <citation type="submission" date="2023-10" db="EMBL/GenBank/DDBJ databases">
        <title>Genomes of two closely related lineages of the louse Polyplax serrata with different host specificities.</title>
        <authorList>
            <person name="Martinu J."/>
            <person name="Tarabai H."/>
            <person name="Stefka J."/>
            <person name="Hypsa V."/>
        </authorList>
    </citation>
    <scope>NUCLEOTIDE SEQUENCE [LARGE SCALE GENOMIC DNA]</scope>
    <source>
        <strain evidence="1">HR10_N</strain>
    </source>
</reference>
<accession>A0AAN8PLP3</accession>
<evidence type="ECO:0000313" key="2">
    <source>
        <dbReference type="Proteomes" id="UP001372834"/>
    </source>
</evidence>
<evidence type="ECO:0000313" key="1">
    <source>
        <dbReference type="EMBL" id="KAK6638693.1"/>
    </source>
</evidence>
<proteinExistence type="predicted"/>
<dbReference type="AlphaFoldDB" id="A0AAN8PLP3"/>
<organism evidence="1 2">
    <name type="scientific">Polyplax serrata</name>
    <name type="common">Common mouse louse</name>
    <dbReference type="NCBI Taxonomy" id="468196"/>
    <lineage>
        <taxon>Eukaryota</taxon>
        <taxon>Metazoa</taxon>
        <taxon>Ecdysozoa</taxon>
        <taxon>Arthropoda</taxon>
        <taxon>Hexapoda</taxon>
        <taxon>Insecta</taxon>
        <taxon>Pterygota</taxon>
        <taxon>Neoptera</taxon>
        <taxon>Paraneoptera</taxon>
        <taxon>Psocodea</taxon>
        <taxon>Troctomorpha</taxon>
        <taxon>Phthiraptera</taxon>
        <taxon>Anoplura</taxon>
        <taxon>Polyplacidae</taxon>
        <taxon>Polyplax</taxon>
    </lineage>
</organism>
<gene>
    <name evidence="1" type="ORF">RUM43_006960</name>
</gene>
<protein>
    <submittedName>
        <fullName evidence="1">Uncharacterized protein</fullName>
    </submittedName>
</protein>
<name>A0AAN8PLP3_POLSC</name>